<evidence type="ECO:0000259" key="8">
    <source>
        <dbReference type="Pfam" id="PF18052"/>
    </source>
</evidence>
<dbReference type="PANTHER" id="PTHR47186:SF3">
    <property type="entry name" value="OS09G0267800 PROTEIN"/>
    <property type="match status" value="1"/>
</dbReference>
<feature type="domain" description="Disease resistance R13L4/SHOC-2-like LRR" evidence="9">
    <location>
        <begin position="334"/>
        <end position="449"/>
    </location>
</feature>
<dbReference type="InterPro" id="IPR038005">
    <property type="entry name" value="RX-like_CC"/>
</dbReference>
<sequence>MCCVNHDTNVLSMLSALFVSVDLALAGSPSSAKLRLADYKMINARARCHRVQILCGDGWFCFGYSQVLKAENPKTLAEITTRKLFVTFVLQVNNELLLWYVNLVIIRVPHLAYLSAAQTTANQVSFATTGGVAHHPFDKTSPPKAIQIVGSKLAPLLIKEYSLIVGVQKHLEELNDQVQEINCWLEAVGDEVARNGPALNWLRKLKDIAYGVDDIVDEFQLEAESYDAHGVGGVVSNYLCAKPKSLILQCKAASKLKAVKKRFDGIVKQRTEFSTIANSLLASDPVRDMNHNTANMTSLPIVDVASVLGRDQEKNQIISKLAQNVPPKNMFQKARSIYVDNCADAIFGALKDTRHLRSITVGTRYMQAIPIAILQVKNLKYLVISRLRCKALPEAISDIWSLQALYVTFSDIVELPKSIGKLKKLRKLNLFWCRKLKCLPDSIGDCQMVSSIDLRKCEVVRVLPESIGRMEKLRVLGLGQTKIERLPSGITALRNLERLYLDRCRELVELPEGIGNLEKLQVLDLEGCVNLRGMPVGIGQLSRLQKLDLFVVGEGEKFAAISELGNVCRNSEDLTIRGIEHATEPDDAHKACLKQKANLQRLELRWRMRVGHEENTKLEQAVLDGLEPPPGIKGLEIVGYSGRECARWMQNQVGGGVQRLSYFPYLRVMHLHNFPNLKHLDGLAELPCLEELELKYLASLESISGGPFPSLVKLVMWHLPSLGEVWMVAEKSMPDGCSNCTPHLGQVLQVGSCVSNLDICGCPMLEVKPYLPLSLQHLDLSRSNGQLLQSPCACSGYSSFSGFSHLKKLELWNITGCGRGWELLQHMTALESLLIRDSEEELTELPECFRSLKSLQSLEVSGCSAVLMLPEWLGELRSLRELTIMRCKRLSSLPQSVVRLTSLQNPAMHFTNCPNGWESSALFAYSALKGCGG</sequence>
<dbReference type="STRING" id="4540.A0A3L6PBM8"/>
<dbReference type="Pfam" id="PF18052">
    <property type="entry name" value="Rx_N"/>
    <property type="match status" value="1"/>
</dbReference>
<keyword evidence="6" id="KW-0175">Coiled coil</keyword>
<dbReference type="PANTHER" id="PTHR47186">
    <property type="entry name" value="LEUCINE-RICH REPEAT-CONTAINING PROTEIN 57"/>
    <property type="match status" value="1"/>
</dbReference>
<evidence type="ECO:0000256" key="1">
    <source>
        <dbReference type="ARBA" id="ARBA00008894"/>
    </source>
</evidence>
<comment type="caution">
    <text evidence="11">The sequence shown here is derived from an EMBL/GenBank/DDBJ whole genome shotgun (WGS) entry which is preliminary data.</text>
</comment>
<dbReference type="SUPFAM" id="SSF52047">
    <property type="entry name" value="RNI-like"/>
    <property type="match status" value="1"/>
</dbReference>
<dbReference type="Pfam" id="PF23598">
    <property type="entry name" value="LRR_14"/>
    <property type="match status" value="1"/>
</dbReference>
<evidence type="ECO:0000313" key="12">
    <source>
        <dbReference type="Proteomes" id="UP000275267"/>
    </source>
</evidence>
<dbReference type="AlphaFoldDB" id="A0A3L6PBM8"/>
<proteinExistence type="inferred from homology"/>
<dbReference type="InterPro" id="IPR032675">
    <property type="entry name" value="LRR_dom_sf"/>
</dbReference>
<dbReference type="CDD" id="cd14798">
    <property type="entry name" value="RX-CC_like"/>
    <property type="match status" value="1"/>
</dbReference>
<dbReference type="InterPro" id="IPR055414">
    <property type="entry name" value="LRR_R13L4/SHOC2-like"/>
</dbReference>
<evidence type="ECO:0000259" key="9">
    <source>
        <dbReference type="Pfam" id="PF23598"/>
    </source>
</evidence>
<feature type="chain" id="PRO_5018209538" evidence="7">
    <location>
        <begin position="27"/>
        <end position="933"/>
    </location>
</feature>
<protein>
    <submittedName>
        <fullName evidence="11">Uncharacterized protein</fullName>
    </submittedName>
</protein>
<dbReference type="InterPro" id="IPR056789">
    <property type="entry name" value="LRR_R13L1-DRL21"/>
</dbReference>
<feature type="domain" description="R13L1/DRL21-like LRR repeat region" evidence="10">
    <location>
        <begin position="561"/>
        <end position="695"/>
    </location>
</feature>
<evidence type="ECO:0000259" key="10">
    <source>
        <dbReference type="Pfam" id="PF25019"/>
    </source>
</evidence>
<dbReference type="Gene3D" id="1.20.5.4130">
    <property type="match status" value="1"/>
</dbReference>
<dbReference type="OrthoDB" id="693125at2759"/>
<accession>A0A3L6PBM8</accession>
<keyword evidence="2" id="KW-0433">Leucine-rich repeat</keyword>
<name>A0A3L6PBM8_PANMI</name>
<keyword evidence="3" id="KW-0677">Repeat</keyword>
<dbReference type="EMBL" id="PQIB02000770">
    <property type="protein sequence ID" value="RLM48691.1"/>
    <property type="molecule type" value="Genomic_DNA"/>
</dbReference>
<evidence type="ECO:0000313" key="11">
    <source>
        <dbReference type="EMBL" id="RLM48691.1"/>
    </source>
</evidence>
<dbReference type="Gene3D" id="3.80.10.10">
    <property type="entry name" value="Ribonuclease Inhibitor"/>
    <property type="match status" value="2"/>
</dbReference>
<evidence type="ECO:0000256" key="7">
    <source>
        <dbReference type="SAM" id="SignalP"/>
    </source>
</evidence>
<evidence type="ECO:0000256" key="5">
    <source>
        <dbReference type="ARBA" id="ARBA00022821"/>
    </source>
</evidence>
<evidence type="ECO:0000256" key="3">
    <source>
        <dbReference type="ARBA" id="ARBA00022737"/>
    </source>
</evidence>
<comment type="similarity">
    <text evidence="1">Belongs to the disease resistance NB-LRR family.</text>
</comment>
<dbReference type="Pfam" id="PF25019">
    <property type="entry name" value="LRR_R13L1-DRL21"/>
    <property type="match status" value="1"/>
</dbReference>
<evidence type="ECO:0000256" key="2">
    <source>
        <dbReference type="ARBA" id="ARBA00022614"/>
    </source>
</evidence>
<feature type="domain" description="Disease resistance N-terminal" evidence="8">
    <location>
        <begin position="145"/>
        <end position="227"/>
    </location>
</feature>
<evidence type="ECO:0000256" key="4">
    <source>
        <dbReference type="ARBA" id="ARBA00022741"/>
    </source>
</evidence>
<dbReference type="GO" id="GO:0000166">
    <property type="term" value="F:nucleotide binding"/>
    <property type="evidence" value="ECO:0007669"/>
    <property type="project" value="UniProtKB-KW"/>
</dbReference>
<keyword evidence="5" id="KW-0611">Plant defense</keyword>
<gene>
    <name evidence="11" type="ORF">C2845_PMPSC055828</name>
</gene>
<evidence type="ECO:0000256" key="6">
    <source>
        <dbReference type="ARBA" id="ARBA00023054"/>
    </source>
</evidence>
<feature type="signal peptide" evidence="7">
    <location>
        <begin position="1"/>
        <end position="26"/>
    </location>
</feature>
<dbReference type="InterPro" id="IPR041118">
    <property type="entry name" value="Rx_N"/>
</dbReference>
<dbReference type="Proteomes" id="UP000275267">
    <property type="component" value="Unassembled WGS sequence"/>
</dbReference>
<keyword evidence="4" id="KW-0547">Nucleotide-binding</keyword>
<reference evidence="12" key="1">
    <citation type="journal article" date="2019" name="Nat. Commun.">
        <title>The genome of broomcorn millet.</title>
        <authorList>
            <person name="Zou C."/>
            <person name="Miki D."/>
            <person name="Li D."/>
            <person name="Tang Q."/>
            <person name="Xiao L."/>
            <person name="Rajput S."/>
            <person name="Deng P."/>
            <person name="Jia W."/>
            <person name="Huang R."/>
            <person name="Zhang M."/>
            <person name="Sun Y."/>
            <person name="Hu J."/>
            <person name="Fu X."/>
            <person name="Schnable P.S."/>
            <person name="Li F."/>
            <person name="Zhang H."/>
            <person name="Feng B."/>
            <person name="Zhu X."/>
            <person name="Liu R."/>
            <person name="Schnable J.C."/>
            <person name="Zhu J.-K."/>
            <person name="Zhang H."/>
        </authorList>
    </citation>
    <scope>NUCLEOTIDE SEQUENCE [LARGE SCALE GENOMIC DNA]</scope>
</reference>
<dbReference type="GO" id="GO:0006952">
    <property type="term" value="P:defense response"/>
    <property type="evidence" value="ECO:0007669"/>
    <property type="project" value="UniProtKB-KW"/>
</dbReference>
<keyword evidence="12" id="KW-1185">Reference proteome</keyword>
<keyword evidence="7" id="KW-0732">Signal</keyword>
<organism evidence="11 12">
    <name type="scientific">Panicum miliaceum</name>
    <name type="common">Proso millet</name>
    <name type="synonym">Broomcorn millet</name>
    <dbReference type="NCBI Taxonomy" id="4540"/>
    <lineage>
        <taxon>Eukaryota</taxon>
        <taxon>Viridiplantae</taxon>
        <taxon>Streptophyta</taxon>
        <taxon>Embryophyta</taxon>
        <taxon>Tracheophyta</taxon>
        <taxon>Spermatophyta</taxon>
        <taxon>Magnoliopsida</taxon>
        <taxon>Liliopsida</taxon>
        <taxon>Poales</taxon>
        <taxon>Poaceae</taxon>
        <taxon>PACMAD clade</taxon>
        <taxon>Panicoideae</taxon>
        <taxon>Panicodae</taxon>
        <taxon>Paniceae</taxon>
        <taxon>Panicinae</taxon>
        <taxon>Panicum</taxon>
        <taxon>Panicum sect. Panicum</taxon>
    </lineage>
</organism>